<sequence length="71" mass="8159">MDDELCFISFIRGQGFSDVRSLNFQQNHAITEELPQQRRLAPDLQEKARNLLRLKANKVHRRGPPSSLSAL</sequence>
<protein>
    <submittedName>
        <fullName evidence="1">Uncharacterized protein</fullName>
    </submittedName>
</protein>
<evidence type="ECO:0000313" key="1">
    <source>
        <dbReference type="EMBL" id="KAK8765700.1"/>
    </source>
</evidence>
<comment type="caution">
    <text evidence="1">The sequence shown here is derived from an EMBL/GenBank/DDBJ whole genome shotgun (WGS) entry which is preliminary data.</text>
</comment>
<name>A0AAQ4DTB0_AMBAM</name>
<organism evidence="1 2">
    <name type="scientific">Amblyomma americanum</name>
    <name type="common">Lone star tick</name>
    <dbReference type="NCBI Taxonomy" id="6943"/>
    <lineage>
        <taxon>Eukaryota</taxon>
        <taxon>Metazoa</taxon>
        <taxon>Ecdysozoa</taxon>
        <taxon>Arthropoda</taxon>
        <taxon>Chelicerata</taxon>
        <taxon>Arachnida</taxon>
        <taxon>Acari</taxon>
        <taxon>Parasitiformes</taxon>
        <taxon>Ixodida</taxon>
        <taxon>Ixodoidea</taxon>
        <taxon>Ixodidae</taxon>
        <taxon>Amblyomminae</taxon>
        <taxon>Amblyomma</taxon>
    </lineage>
</organism>
<gene>
    <name evidence="1" type="ORF">V5799_031688</name>
</gene>
<reference evidence="1 2" key="1">
    <citation type="journal article" date="2023" name="Arcadia Sci">
        <title>De novo assembly of a long-read Amblyomma americanum tick genome.</title>
        <authorList>
            <person name="Chou S."/>
            <person name="Poskanzer K.E."/>
            <person name="Rollins M."/>
            <person name="Thuy-Boun P.S."/>
        </authorList>
    </citation>
    <scope>NUCLEOTIDE SEQUENCE [LARGE SCALE GENOMIC DNA]</scope>
    <source>
        <strain evidence="1">F_SG_1</strain>
        <tissue evidence="1">Salivary glands</tissue>
    </source>
</reference>
<proteinExistence type="predicted"/>
<dbReference type="Proteomes" id="UP001321473">
    <property type="component" value="Unassembled WGS sequence"/>
</dbReference>
<dbReference type="EMBL" id="JARKHS020027095">
    <property type="protein sequence ID" value="KAK8765700.1"/>
    <property type="molecule type" value="Genomic_DNA"/>
</dbReference>
<accession>A0AAQ4DTB0</accession>
<evidence type="ECO:0000313" key="2">
    <source>
        <dbReference type="Proteomes" id="UP001321473"/>
    </source>
</evidence>
<dbReference type="AlphaFoldDB" id="A0AAQ4DTB0"/>
<keyword evidence="2" id="KW-1185">Reference proteome</keyword>